<organism evidence="1 2">
    <name type="scientific">Winogradskyella sediminis</name>
    <dbReference type="NCBI Taxonomy" id="1382466"/>
    <lineage>
        <taxon>Bacteria</taxon>
        <taxon>Pseudomonadati</taxon>
        <taxon>Bacteroidota</taxon>
        <taxon>Flavobacteriia</taxon>
        <taxon>Flavobacteriales</taxon>
        <taxon>Flavobacteriaceae</taxon>
        <taxon>Winogradskyella</taxon>
    </lineage>
</organism>
<dbReference type="Proteomes" id="UP000198963">
    <property type="component" value="Chromosome I"/>
</dbReference>
<dbReference type="GO" id="GO:0000160">
    <property type="term" value="P:phosphorelay signal transduction system"/>
    <property type="evidence" value="ECO:0007669"/>
    <property type="project" value="InterPro"/>
</dbReference>
<dbReference type="Gene3D" id="1.20.120.160">
    <property type="entry name" value="HPT domain"/>
    <property type="match status" value="1"/>
</dbReference>
<dbReference type="InterPro" id="IPR036641">
    <property type="entry name" value="HPT_dom_sf"/>
</dbReference>
<dbReference type="EMBL" id="LT629774">
    <property type="protein sequence ID" value="SDS24475.1"/>
    <property type="molecule type" value="Genomic_DNA"/>
</dbReference>
<accession>A0A1H1QM47</accession>
<keyword evidence="2" id="KW-1185">Reference proteome</keyword>
<sequence length="106" mass="12333">MREQPNLSYINQMSGGDKDFEEKLMGIIKIEYPKEKQTYLHNIEAKKYKDSADNVHKLKHKISILGLEKSYGIAVTYEENLLNGKEDGRKDFEAILDTITDYLETF</sequence>
<reference evidence="1 2" key="1">
    <citation type="submission" date="2016-10" db="EMBL/GenBank/DDBJ databases">
        <authorList>
            <person name="Varghese N."/>
            <person name="Submissions S."/>
        </authorList>
    </citation>
    <scope>NUCLEOTIDE SEQUENCE [LARGE SCALE GENOMIC DNA]</scope>
    <source>
        <strain evidence="1 2">RHA_55</strain>
    </source>
</reference>
<gene>
    <name evidence="1" type="ORF">SAMN04489797_1180</name>
</gene>
<dbReference type="SUPFAM" id="SSF47226">
    <property type="entry name" value="Histidine-containing phosphotransfer domain, HPT domain"/>
    <property type="match status" value="1"/>
</dbReference>
<dbReference type="RefSeq" id="WP_170137090.1">
    <property type="nucleotide sequence ID" value="NZ_JBLXAG010000026.1"/>
</dbReference>
<name>A0A1H1QM47_9FLAO</name>
<dbReference type="STRING" id="1249933.SAMN04489797_1180"/>
<evidence type="ECO:0000313" key="1">
    <source>
        <dbReference type="EMBL" id="SDS24475.1"/>
    </source>
</evidence>
<protein>
    <submittedName>
        <fullName evidence="1">HPt (Histidine-containing phosphotransfer) domain-containing protein</fullName>
    </submittedName>
</protein>
<proteinExistence type="predicted"/>
<dbReference type="AlphaFoldDB" id="A0A1H1QM47"/>
<evidence type="ECO:0000313" key="2">
    <source>
        <dbReference type="Proteomes" id="UP000198963"/>
    </source>
</evidence>